<dbReference type="AlphaFoldDB" id="A0A382GBZ3"/>
<protein>
    <submittedName>
        <fullName evidence="1">Uncharacterized protein</fullName>
    </submittedName>
</protein>
<organism evidence="1">
    <name type="scientific">marine metagenome</name>
    <dbReference type="NCBI Taxonomy" id="408172"/>
    <lineage>
        <taxon>unclassified sequences</taxon>
        <taxon>metagenomes</taxon>
        <taxon>ecological metagenomes</taxon>
    </lineage>
</organism>
<reference evidence="1" key="1">
    <citation type="submission" date="2018-05" db="EMBL/GenBank/DDBJ databases">
        <authorList>
            <person name="Lanie J.A."/>
            <person name="Ng W.-L."/>
            <person name="Kazmierczak K.M."/>
            <person name="Andrzejewski T.M."/>
            <person name="Davidsen T.M."/>
            <person name="Wayne K.J."/>
            <person name="Tettelin H."/>
            <person name="Glass J.I."/>
            <person name="Rusch D."/>
            <person name="Podicherti R."/>
            <person name="Tsui H.-C.T."/>
            <person name="Winkler M.E."/>
        </authorList>
    </citation>
    <scope>NUCLEOTIDE SEQUENCE</scope>
</reference>
<dbReference type="EMBL" id="UINC01054423">
    <property type="protein sequence ID" value="SVB72113.1"/>
    <property type="molecule type" value="Genomic_DNA"/>
</dbReference>
<gene>
    <name evidence="1" type="ORF">METZ01_LOCUS224967</name>
</gene>
<feature type="non-terminal residue" evidence="1">
    <location>
        <position position="1"/>
    </location>
</feature>
<proteinExistence type="predicted"/>
<evidence type="ECO:0000313" key="1">
    <source>
        <dbReference type="EMBL" id="SVB72113.1"/>
    </source>
</evidence>
<accession>A0A382GBZ3</accession>
<sequence>VIQLDQLMNVISITSHKNLYYNVH</sequence>
<name>A0A382GBZ3_9ZZZZ</name>